<feature type="compositionally biased region" description="Polar residues" evidence="1">
    <location>
        <begin position="156"/>
        <end position="167"/>
    </location>
</feature>
<evidence type="ECO:0000256" key="1">
    <source>
        <dbReference type="SAM" id="MobiDB-lite"/>
    </source>
</evidence>
<organism evidence="2 3">
    <name type="scientific">Streptomyces polygonati</name>
    <dbReference type="NCBI Taxonomy" id="1617087"/>
    <lineage>
        <taxon>Bacteria</taxon>
        <taxon>Bacillati</taxon>
        <taxon>Actinomycetota</taxon>
        <taxon>Actinomycetes</taxon>
        <taxon>Kitasatosporales</taxon>
        <taxon>Streptomycetaceae</taxon>
        <taxon>Streptomyces</taxon>
    </lineage>
</organism>
<feature type="region of interest" description="Disordered" evidence="1">
    <location>
        <begin position="145"/>
        <end position="182"/>
    </location>
</feature>
<dbReference type="EMBL" id="JBHSBB010000014">
    <property type="protein sequence ID" value="MFC4034569.1"/>
    <property type="molecule type" value="Genomic_DNA"/>
</dbReference>
<protein>
    <submittedName>
        <fullName evidence="2">Uncharacterized protein</fullName>
    </submittedName>
</protein>
<dbReference type="Proteomes" id="UP001595765">
    <property type="component" value="Unassembled WGS sequence"/>
</dbReference>
<proteinExistence type="predicted"/>
<sequence>MPSRIYRNLIPGEQCIHVELTAHDILDILDDDLRAPRFAAGRQLLRILNETADVFGVAATGTAPGGCPGHEDCPRCDVTDPCPCCGLHYVGAGRWAPALKLCGAQHIRWPETVCTEQAGHGAGAPHAGPIVADGRRIDGGVAWGGPVAPTPDRTETGTTIHNPQVSHPGSVDNPADTEKAEA</sequence>
<keyword evidence="3" id="KW-1185">Reference proteome</keyword>
<gene>
    <name evidence="2" type="ORF">ACFO3J_24275</name>
</gene>
<comment type="caution">
    <text evidence="2">The sequence shown here is derived from an EMBL/GenBank/DDBJ whole genome shotgun (WGS) entry which is preliminary data.</text>
</comment>
<reference evidence="3" key="1">
    <citation type="journal article" date="2019" name="Int. J. Syst. Evol. Microbiol.">
        <title>The Global Catalogue of Microorganisms (GCM) 10K type strain sequencing project: providing services to taxonomists for standard genome sequencing and annotation.</title>
        <authorList>
            <consortium name="The Broad Institute Genomics Platform"/>
            <consortium name="The Broad Institute Genome Sequencing Center for Infectious Disease"/>
            <person name="Wu L."/>
            <person name="Ma J."/>
        </authorList>
    </citation>
    <scope>NUCLEOTIDE SEQUENCE [LARGE SCALE GENOMIC DNA]</scope>
    <source>
        <strain evidence="3">CGMCC 4.7237</strain>
    </source>
</reference>
<dbReference type="RefSeq" id="WP_386432905.1">
    <property type="nucleotide sequence ID" value="NZ_JBHSBB010000014.1"/>
</dbReference>
<evidence type="ECO:0000313" key="3">
    <source>
        <dbReference type="Proteomes" id="UP001595765"/>
    </source>
</evidence>
<accession>A0ABV8HUK4</accession>
<name>A0ABV8HUK4_9ACTN</name>
<evidence type="ECO:0000313" key="2">
    <source>
        <dbReference type="EMBL" id="MFC4034569.1"/>
    </source>
</evidence>